<proteinExistence type="predicted"/>
<dbReference type="EMBL" id="KV417280">
    <property type="protein sequence ID" value="KZO97275.1"/>
    <property type="molecule type" value="Genomic_DNA"/>
</dbReference>
<dbReference type="Proteomes" id="UP000076738">
    <property type="component" value="Unassembled WGS sequence"/>
</dbReference>
<accession>A0A167N2B3</accession>
<feature type="region of interest" description="Disordered" evidence="1">
    <location>
        <begin position="1"/>
        <end position="26"/>
    </location>
</feature>
<dbReference type="AlphaFoldDB" id="A0A167N2B3"/>
<organism evidence="2 3">
    <name type="scientific">Calocera viscosa (strain TUFC12733)</name>
    <dbReference type="NCBI Taxonomy" id="1330018"/>
    <lineage>
        <taxon>Eukaryota</taxon>
        <taxon>Fungi</taxon>
        <taxon>Dikarya</taxon>
        <taxon>Basidiomycota</taxon>
        <taxon>Agaricomycotina</taxon>
        <taxon>Dacrymycetes</taxon>
        <taxon>Dacrymycetales</taxon>
        <taxon>Dacrymycetaceae</taxon>
        <taxon>Calocera</taxon>
    </lineage>
</organism>
<feature type="compositionally biased region" description="Low complexity" evidence="1">
    <location>
        <begin position="1"/>
        <end position="12"/>
    </location>
</feature>
<feature type="region of interest" description="Disordered" evidence="1">
    <location>
        <begin position="301"/>
        <end position="495"/>
    </location>
</feature>
<feature type="region of interest" description="Disordered" evidence="1">
    <location>
        <begin position="167"/>
        <end position="188"/>
    </location>
</feature>
<feature type="compositionally biased region" description="Basic and acidic residues" evidence="1">
    <location>
        <begin position="167"/>
        <end position="183"/>
    </location>
</feature>
<dbReference type="OrthoDB" id="3361762at2759"/>
<sequence length="548" mass="61493">MFRSPPSLSRLSAPTNSPEGAAMRRKDQDIVELIARSQLLGAELERERTAKVEVERRMDKEKRVWKEGIEAMHSQYQTVQLQYRLALSEERLREMDDRHRLLQMKVSNTVRDHRLSRFQTRETELTWEIQDLTEDADREREEGSARVQETMEELEQVQHDLEKKLARAERHRDAHRQEAEDAKLAAQEAETDLEHLRVQHSTLDAAHRKTSLSLQRLQLELESLKSQEKEWKSRAADWQSLEKRSDKELDKLADVKQGLETKIRELEKELQEQKRKDKGAEKDRKKLASLEAKVERLEELLASAQDKTSEAQQEAHDAQTELGRLQKQLARLQTSAAHEAPATTVPNGRHKPPSSNTAVAMEPSPSPEVAAEPEPAKPARKPRKVAPRKLVDLIASPPASDIEPDDSDEEVSDAPKTKVRKAPAAKTAGVKRPASKMTEKAKTGEKPIPEVGEKENDFYDRVPGTSMTTAPTAPKAAEPAEEEEGQKKKKRRLFGAPSAAPFQWAAGLNTGDGADSMFPNILSPIKGGAPAPQRAGIRALGLTGGRIF</sequence>
<name>A0A167N2B3_CALVF</name>
<keyword evidence="3" id="KW-1185">Reference proteome</keyword>
<evidence type="ECO:0000256" key="1">
    <source>
        <dbReference type="SAM" id="MobiDB-lite"/>
    </source>
</evidence>
<evidence type="ECO:0000313" key="2">
    <source>
        <dbReference type="EMBL" id="KZO97275.1"/>
    </source>
</evidence>
<protein>
    <submittedName>
        <fullName evidence="2">Uncharacterized protein</fullName>
    </submittedName>
</protein>
<feature type="compositionally biased region" description="Basic and acidic residues" evidence="1">
    <location>
        <begin position="307"/>
        <end position="319"/>
    </location>
</feature>
<gene>
    <name evidence="2" type="ORF">CALVIDRAFT_536309</name>
</gene>
<feature type="compositionally biased region" description="Low complexity" evidence="1">
    <location>
        <begin position="468"/>
        <end position="477"/>
    </location>
</feature>
<feature type="compositionally biased region" description="Acidic residues" evidence="1">
    <location>
        <begin position="402"/>
        <end position="412"/>
    </location>
</feature>
<evidence type="ECO:0000313" key="3">
    <source>
        <dbReference type="Proteomes" id="UP000076738"/>
    </source>
</evidence>
<dbReference type="STRING" id="1330018.A0A167N2B3"/>
<feature type="compositionally biased region" description="Basic residues" evidence="1">
    <location>
        <begin position="378"/>
        <end position="387"/>
    </location>
</feature>
<feature type="compositionally biased region" description="Basic and acidic residues" evidence="1">
    <location>
        <begin position="437"/>
        <end position="460"/>
    </location>
</feature>
<reference evidence="2 3" key="1">
    <citation type="journal article" date="2016" name="Mol. Biol. Evol.">
        <title>Comparative Genomics of Early-Diverging Mushroom-Forming Fungi Provides Insights into the Origins of Lignocellulose Decay Capabilities.</title>
        <authorList>
            <person name="Nagy L.G."/>
            <person name="Riley R."/>
            <person name="Tritt A."/>
            <person name="Adam C."/>
            <person name="Daum C."/>
            <person name="Floudas D."/>
            <person name="Sun H."/>
            <person name="Yadav J.S."/>
            <person name="Pangilinan J."/>
            <person name="Larsson K.H."/>
            <person name="Matsuura K."/>
            <person name="Barry K."/>
            <person name="Labutti K."/>
            <person name="Kuo R."/>
            <person name="Ohm R.A."/>
            <person name="Bhattacharya S.S."/>
            <person name="Shirouzu T."/>
            <person name="Yoshinaga Y."/>
            <person name="Martin F.M."/>
            <person name="Grigoriev I.V."/>
            <person name="Hibbett D.S."/>
        </authorList>
    </citation>
    <scope>NUCLEOTIDE SEQUENCE [LARGE SCALE GENOMIC DNA]</scope>
    <source>
        <strain evidence="2 3">TUFC12733</strain>
    </source>
</reference>